<dbReference type="Proteomes" id="UP001596142">
    <property type="component" value="Unassembled WGS sequence"/>
</dbReference>
<dbReference type="PANTHER" id="PTHR10000:SF23">
    <property type="entry name" value="5-AMINO-6-(5-PHOSPHO-D-RIBITYLAMINO)URACIL PHOSPHATASE YITU"/>
    <property type="match status" value="1"/>
</dbReference>
<dbReference type="InterPro" id="IPR023214">
    <property type="entry name" value="HAD_sf"/>
</dbReference>
<dbReference type="Gene3D" id="3.40.50.1000">
    <property type="entry name" value="HAD superfamily/HAD-like"/>
    <property type="match status" value="1"/>
</dbReference>
<evidence type="ECO:0000313" key="2">
    <source>
        <dbReference type="Proteomes" id="UP001596142"/>
    </source>
</evidence>
<dbReference type="Gene3D" id="3.30.1240.10">
    <property type="match status" value="1"/>
</dbReference>
<dbReference type="PROSITE" id="PS01228">
    <property type="entry name" value="COF_1"/>
    <property type="match status" value="1"/>
</dbReference>
<accession>A0ABW0YLB0</accession>
<dbReference type="SUPFAM" id="SSF56784">
    <property type="entry name" value="HAD-like"/>
    <property type="match status" value="1"/>
</dbReference>
<comment type="caution">
    <text evidence="1">The sequence shown here is derived from an EMBL/GenBank/DDBJ whole genome shotgun (WGS) entry which is preliminary data.</text>
</comment>
<reference evidence="2" key="1">
    <citation type="journal article" date="2019" name="Int. J. Syst. Evol. Microbiol.">
        <title>The Global Catalogue of Microorganisms (GCM) 10K type strain sequencing project: providing services to taxonomists for standard genome sequencing and annotation.</title>
        <authorList>
            <consortium name="The Broad Institute Genomics Platform"/>
            <consortium name="The Broad Institute Genome Sequencing Center for Infectious Disease"/>
            <person name="Wu L."/>
            <person name="Ma J."/>
        </authorList>
    </citation>
    <scope>NUCLEOTIDE SEQUENCE [LARGE SCALE GENOMIC DNA]</scope>
    <source>
        <strain evidence="2">CECT 7184</strain>
    </source>
</reference>
<sequence length="275" mass="30475">MDRHLIVLDLDGTLLTDNKTISKRSLHALREARKAGHAVAIATGRPFRASQMYYQELALDTPIVNFNGAFVHHPADYSFKGRHSPLDLNVAQTIIDTCQAFNVQNIMAEVVDDVYVHDYDEQFVDLFSMGTSPAAYGNLKHILDKDPTSLLVYPKEKEDAEHLQSLLGNKHAKGVHQRSWGAPFHMLEIIKTGNNKAAGLELVTEYCNVSMENVIAFGDEDNDLEMIEEAGIGVAMGNAISDLKNIANEVTLTNEEDGIALFLEDRLSLPSPSKR</sequence>
<dbReference type="NCBIfam" id="TIGR00099">
    <property type="entry name" value="Cof-subfamily"/>
    <property type="match status" value="1"/>
</dbReference>
<keyword evidence="2" id="KW-1185">Reference proteome</keyword>
<dbReference type="SFLD" id="SFLDS00003">
    <property type="entry name" value="Haloacid_Dehalogenase"/>
    <property type="match status" value="1"/>
</dbReference>
<keyword evidence="1" id="KW-0378">Hydrolase</keyword>
<proteinExistence type="predicted"/>
<gene>
    <name evidence="1" type="ORF">ACFPU1_07065</name>
</gene>
<dbReference type="RefSeq" id="WP_385939709.1">
    <property type="nucleotide sequence ID" value="NZ_JBHSOZ010000003.1"/>
</dbReference>
<dbReference type="InterPro" id="IPR000150">
    <property type="entry name" value="Cof"/>
</dbReference>
<protein>
    <submittedName>
        <fullName evidence="1">Cof-type HAD-IIB family hydrolase</fullName>
        <ecNumber evidence="1">3.1.3.-</ecNumber>
    </submittedName>
</protein>
<name>A0ABW0YLB0_9BACI</name>
<dbReference type="EC" id="3.1.3.-" evidence="1"/>
<organism evidence="1 2">
    <name type="scientific">Thalassorhabdus alkalitolerans</name>
    <dbReference type="NCBI Taxonomy" id="2282697"/>
    <lineage>
        <taxon>Bacteria</taxon>
        <taxon>Bacillati</taxon>
        <taxon>Bacillota</taxon>
        <taxon>Bacilli</taxon>
        <taxon>Bacillales</taxon>
        <taxon>Bacillaceae</taxon>
        <taxon>Thalassorhabdus</taxon>
    </lineage>
</organism>
<dbReference type="InterPro" id="IPR006379">
    <property type="entry name" value="HAD-SF_hydro_IIB"/>
</dbReference>
<dbReference type="CDD" id="cd07516">
    <property type="entry name" value="HAD_Pase"/>
    <property type="match status" value="1"/>
</dbReference>
<dbReference type="EMBL" id="JBHSOZ010000003">
    <property type="protein sequence ID" value="MFC5712536.1"/>
    <property type="molecule type" value="Genomic_DNA"/>
</dbReference>
<dbReference type="PANTHER" id="PTHR10000">
    <property type="entry name" value="PHOSPHOSERINE PHOSPHATASE"/>
    <property type="match status" value="1"/>
</dbReference>
<dbReference type="GO" id="GO:0016787">
    <property type="term" value="F:hydrolase activity"/>
    <property type="evidence" value="ECO:0007669"/>
    <property type="project" value="UniProtKB-KW"/>
</dbReference>
<dbReference type="InterPro" id="IPR036412">
    <property type="entry name" value="HAD-like_sf"/>
</dbReference>
<dbReference type="SFLD" id="SFLDG01140">
    <property type="entry name" value="C2.B:_Phosphomannomutase_and_P"/>
    <property type="match status" value="1"/>
</dbReference>
<dbReference type="NCBIfam" id="TIGR01484">
    <property type="entry name" value="HAD-SF-IIB"/>
    <property type="match status" value="1"/>
</dbReference>
<dbReference type="Pfam" id="PF08282">
    <property type="entry name" value="Hydrolase_3"/>
    <property type="match status" value="1"/>
</dbReference>
<evidence type="ECO:0000313" key="1">
    <source>
        <dbReference type="EMBL" id="MFC5712536.1"/>
    </source>
</evidence>